<evidence type="ECO:0000313" key="4">
    <source>
        <dbReference type="EMBL" id="CCE79675.1"/>
    </source>
</evidence>
<gene>
    <name evidence="4" type="primary">Piso0_001757</name>
    <name evidence="4" type="ORF">GNLVRS01_PISO0E12016g</name>
</gene>
<evidence type="ECO:0000259" key="3">
    <source>
        <dbReference type="Pfam" id="PF11701"/>
    </source>
</evidence>
<feature type="domain" description="UNC-45/Cro1/She4 central" evidence="3">
    <location>
        <begin position="135"/>
        <end position="305"/>
    </location>
</feature>
<dbReference type="Proteomes" id="UP000005222">
    <property type="component" value="Chromosome E"/>
</dbReference>
<dbReference type="FunCoup" id="G8YP07">
    <property type="interactions" value="183"/>
</dbReference>
<dbReference type="STRING" id="559304.G8YP07"/>
<dbReference type="SUPFAM" id="SSF48371">
    <property type="entry name" value="ARM repeat"/>
    <property type="match status" value="1"/>
</dbReference>
<reference evidence="4 5" key="1">
    <citation type="journal article" date="2012" name="G3 (Bethesda)">
        <title>Pichia sorbitophila, an interspecies yeast hybrid reveals early steps of genome resolution following polyploidization.</title>
        <authorList>
            <person name="Leh Louis V."/>
            <person name="Despons L."/>
            <person name="Friedrich A."/>
            <person name="Martin T."/>
            <person name="Durrens P."/>
            <person name="Casaregola S."/>
            <person name="Neuveglise C."/>
            <person name="Fairhead C."/>
            <person name="Marck C."/>
            <person name="Cruz J.A."/>
            <person name="Straub M.L."/>
            <person name="Kugler V."/>
            <person name="Sacerdot C."/>
            <person name="Uzunov Z."/>
            <person name="Thierry A."/>
            <person name="Weiss S."/>
            <person name="Bleykasten C."/>
            <person name="De Montigny J."/>
            <person name="Jacques N."/>
            <person name="Jung P."/>
            <person name="Lemaire M."/>
            <person name="Mallet S."/>
            <person name="Morel G."/>
            <person name="Richard G.F."/>
            <person name="Sarkar A."/>
            <person name="Savel G."/>
            <person name="Schacherer J."/>
            <person name="Seret M.L."/>
            <person name="Talla E."/>
            <person name="Samson G."/>
            <person name="Jubin C."/>
            <person name="Poulain J."/>
            <person name="Vacherie B."/>
            <person name="Barbe V."/>
            <person name="Pelletier E."/>
            <person name="Sherman D.J."/>
            <person name="Westhof E."/>
            <person name="Weissenbach J."/>
            <person name="Baret P.V."/>
            <person name="Wincker P."/>
            <person name="Gaillardin C."/>
            <person name="Dujon B."/>
            <person name="Souciet J.L."/>
        </authorList>
    </citation>
    <scope>NUCLEOTIDE SEQUENCE [LARGE SCALE GENOMIC DNA]</scope>
    <source>
        <strain evidence="5">ATCC MYA-4447 / BCRC 22081 / CBS 7064 / NBRC 10061 / NRRL Y-12695</strain>
    </source>
</reference>
<accession>G8YP07</accession>
<dbReference type="EMBL" id="FO082055">
    <property type="protein sequence ID" value="CCE79675.1"/>
    <property type="molecule type" value="Genomic_DNA"/>
</dbReference>
<dbReference type="OrthoDB" id="5574718at2759"/>
<evidence type="ECO:0000313" key="5">
    <source>
        <dbReference type="Proteomes" id="UP000005222"/>
    </source>
</evidence>
<dbReference type="GO" id="GO:0051879">
    <property type="term" value="F:Hsp90 protein binding"/>
    <property type="evidence" value="ECO:0007669"/>
    <property type="project" value="TreeGrafter"/>
</dbReference>
<keyword evidence="2" id="KW-0963">Cytoplasm</keyword>
<dbReference type="Gene3D" id="1.25.10.10">
    <property type="entry name" value="Leucine-rich Repeat Variant"/>
    <property type="match status" value="1"/>
</dbReference>
<dbReference type="AlphaFoldDB" id="G8YP07"/>
<dbReference type="Pfam" id="PF11701">
    <property type="entry name" value="UNC45-central"/>
    <property type="match status" value="1"/>
</dbReference>
<evidence type="ECO:0000256" key="1">
    <source>
        <dbReference type="ARBA" id="ARBA00004496"/>
    </source>
</evidence>
<dbReference type="InterPro" id="IPR024660">
    <property type="entry name" value="UCS_central_dom"/>
</dbReference>
<sequence>MSSDQIHKEPLEVSYDSLLSAIQNGRWEMDNGLSLSTIFEKSASEHELSVTLFKLIDENTSKVFACISETNIDTRKDVSRVIVEGMKGQGKTYVHKFLNRLCKILSDSSSLRLASVLLPVYLSVSNAYELVLSQHVPIFLKRLNVSNEKENRELLKSIEATVLVLVVRCIQQKQEDTRAEISEYLELLFDDLHNDFKLGAFLNFVRCIELLFPIEPSVVNAIYTKNDTKELVLKVISSVVENGLEYQQNTIIAESLLHLISSSCTYEACRTFNIEHYLSLIKLGVHMESSSSALHLLSILCLVKLLNGTVLKKDDSRFEDVKIDDLAYRILHYFKNSGKNNYDESMEYCIESLAYITLNKQVQPTFRNDVDFITSLLDILKLDKAKIGHDKCSVILYAVLSTINNLSKIETPVTNKKPSRKYMNPQLLHSTNEDDGKSKEEIKDFNREILFNYKLVSLARSYIDSMKPLQVNNSQHMLAAIISQLSFIQDKTIKQEIVKQGGLSFIMEYLGRYSTFDKLKRQRTRPLSSDSQLIGNRTQGLRALARILISVNPALAFSKFDVISSVPFLIELLGRPLSEESINTNSEANSYLDEEITVKDKFETLLAITNLASIENNKPLRRVITSQTFDDFLDHFIYDESVQPLQKASWELICNLISEPEMLAKFFNTEQKTSKSRMHLLVKMLDAQDEDLQTVIGSILANATSEYFAINQILLSSEEARFDMSDIIPRIMKEQSHSSDLLLRVSFILYNLLSYAKGHDKVFFSSMRDSLKEPLSTTLKNGNIEVKNIIVEVIKLFKD</sequence>
<dbReference type="GO" id="GO:0005737">
    <property type="term" value="C:cytoplasm"/>
    <property type="evidence" value="ECO:0007669"/>
    <property type="project" value="UniProtKB-SubCell"/>
</dbReference>
<dbReference type="Gene3D" id="1.25.10.100">
    <property type="match status" value="1"/>
</dbReference>
<dbReference type="InterPro" id="IPR016024">
    <property type="entry name" value="ARM-type_fold"/>
</dbReference>
<comment type="subcellular location">
    <subcellularLocation>
        <location evidence="1">Cytoplasm</location>
    </subcellularLocation>
</comment>
<organism evidence="4 5">
    <name type="scientific">Pichia sorbitophila (strain ATCC MYA-4447 / BCRC 22081 / CBS 7064 / NBRC 10061 / NRRL Y-12695)</name>
    <name type="common">Hybrid yeast</name>
    <dbReference type="NCBI Taxonomy" id="559304"/>
    <lineage>
        <taxon>Eukaryota</taxon>
        <taxon>Fungi</taxon>
        <taxon>Dikarya</taxon>
        <taxon>Ascomycota</taxon>
        <taxon>Saccharomycotina</taxon>
        <taxon>Pichiomycetes</taxon>
        <taxon>Debaryomycetaceae</taxon>
        <taxon>Millerozyma</taxon>
    </lineage>
</organism>
<keyword evidence="5" id="KW-1185">Reference proteome</keyword>
<dbReference type="InParanoid" id="G8YP07"/>
<proteinExistence type="predicted"/>
<dbReference type="PANTHER" id="PTHR45994">
    <property type="entry name" value="FI21225P1"/>
    <property type="match status" value="1"/>
</dbReference>
<evidence type="ECO:0000256" key="2">
    <source>
        <dbReference type="ARBA" id="ARBA00022490"/>
    </source>
</evidence>
<protein>
    <submittedName>
        <fullName evidence="4">Piso0_001757 protein</fullName>
    </submittedName>
</protein>
<dbReference type="InterPro" id="IPR011989">
    <property type="entry name" value="ARM-like"/>
</dbReference>
<dbReference type="OMA" id="IRIMEFI"/>
<dbReference type="PANTHER" id="PTHR45994:SF1">
    <property type="entry name" value="FI21225P1"/>
    <property type="match status" value="1"/>
</dbReference>
<dbReference type="HOGENOM" id="CLU_357916_0_0_1"/>
<dbReference type="eggNOG" id="KOG4151">
    <property type="taxonomic scope" value="Eukaryota"/>
</dbReference>
<name>G8YP07_PICSO</name>